<dbReference type="EMBL" id="LNYH01000002">
    <property type="protein sequence ID" value="KTD35148.1"/>
    <property type="molecule type" value="Genomic_DNA"/>
</dbReference>
<proteinExistence type="predicted"/>
<dbReference type="RefSeq" id="WP_156411788.1">
    <property type="nucleotide sequence ID" value="NZ_CAAAJA010000016.1"/>
</dbReference>
<evidence type="ECO:0000313" key="1">
    <source>
        <dbReference type="EMBL" id="KTD35148.1"/>
    </source>
</evidence>
<keyword evidence="2" id="KW-1185">Reference proteome</keyword>
<gene>
    <name evidence="1" type="ORF">Lisr_0040</name>
</gene>
<accession>A0A0W0WS54</accession>
<organism evidence="1 2">
    <name type="scientific">Legionella israelensis</name>
    <dbReference type="NCBI Taxonomy" id="454"/>
    <lineage>
        <taxon>Bacteria</taxon>
        <taxon>Pseudomonadati</taxon>
        <taxon>Pseudomonadota</taxon>
        <taxon>Gammaproteobacteria</taxon>
        <taxon>Legionellales</taxon>
        <taxon>Legionellaceae</taxon>
        <taxon>Legionella</taxon>
    </lineage>
</organism>
<evidence type="ECO:0000313" key="2">
    <source>
        <dbReference type="Proteomes" id="UP000054761"/>
    </source>
</evidence>
<dbReference type="PATRIC" id="fig|454.4.peg.41"/>
<dbReference type="AlphaFoldDB" id="A0A0W0WS54"/>
<protein>
    <submittedName>
        <fullName evidence="1">Uncharacterized protein</fullName>
    </submittedName>
</protein>
<comment type="caution">
    <text evidence="1">The sequence shown here is derived from an EMBL/GenBank/DDBJ whole genome shotgun (WGS) entry which is preliminary data.</text>
</comment>
<name>A0A0W0WS54_9GAMM</name>
<sequence length="50" mass="6010">MKNKDITEPVNEKLLEKLVREKELNTVNTRKNEDTFEIDDEEYTIIRSIN</sequence>
<dbReference type="Proteomes" id="UP000054761">
    <property type="component" value="Unassembled WGS sequence"/>
</dbReference>
<reference evidence="1 2" key="1">
    <citation type="submission" date="2015-11" db="EMBL/GenBank/DDBJ databases">
        <title>Genomic analysis of 38 Legionella species identifies large and diverse effector repertoires.</title>
        <authorList>
            <person name="Burstein D."/>
            <person name="Amaro F."/>
            <person name="Zusman T."/>
            <person name="Lifshitz Z."/>
            <person name="Cohen O."/>
            <person name="Gilbert J.A."/>
            <person name="Pupko T."/>
            <person name="Shuman H.A."/>
            <person name="Segal G."/>
        </authorList>
    </citation>
    <scope>NUCLEOTIDE SEQUENCE [LARGE SCALE GENOMIC DNA]</scope>
    <source>
        <strain evidence="1 2">Bercovier 4</strain>
    </source>
</reference>